<dbReference type="Gene3D" id="1.20.120.910">
    <property type="entry name" value="DksA, coiled-coil domain"/>
    <property type="match status" value="1"/>
</dbReference>
<dbReference type="Proteomes" id="UP000632377">
    <property type="component" value="Unassembled WGS sequence"/>
</dbReference>
<protein>
    <submittedName>
        <fullName evidence="6">TraR/DksA C4-type zinc finger protein</fullName>
    </submittedName>
</protein>
<dbReference type="NCBIfam" id="TIGR02890">
    <property type="entry name" value="bacill_yteA"/>
    <property type="match status" value="1"/>
</dbReference>
<dbReference type="PANTHER" id="PTHR33823:SF4">
    <property type="entry name" value="GENERAL STRESS PROTEIN 16O"/>
    <property type="match status" value="1"/>
</dbReference>
<dbReference type="InterPro" id="IPR037187">
    <property type="entry name" value="DnaK_N"/>
</dbReference>
<dbReference type="InterPro" id="IPR000962">
    <property type="entry name" value="Znf_DskA_TraR"/>
</dbReference>
<dbReference type="InterPro" id="IPR014240">
    <property type="entry name" value="YteA"/>
</dbReference>
<name>A0ABS1TEZ1_9CLOT</name>
<evidence type="ECO:0000256" key="1">
    <source>
        <dbReference type="ARBA" id="ARBA00022723"/>
    </source>
</evidence>
<comment type="caution">
    <text evidence="6">The sequence shown here is derived from an EMBL/GenBank/DDBJ whole genome shotgun (WGS) entry which is preliminary data.</text>
</comment>
<evidence type="ECO:0000313" key="6">
    <source>
        <dbReference type="EMBL" id="MBL4937937.1"/>
    </source>
</evidence>
<dbReference type="SUPFAM" id="SSF57716">
    <property type="entry name" value="Glucocorticoid receptor-like (DNA-binding domain)"/>
    <property type="match status" value="1"/>
</dbReference>
<accession>A0ABS1TEZ1</accession>
<dbReference type="PROSITE" id="PS51128">
    <property type="entry name" value="ZF_DKSA_2"/>
    <property type="match status" value="1"/>
</dbReference>
<dbReference type="EMBL" id="JAESWC010000018">
    <property type="protein sequence ID" value="MBL4937937.1"/>
    <property type="molecule type" value="Genomic_DNA"/>
</dbReference>
<keyword evidence="2" id="KW-0863">Zinc-finger</keyword>
<feature type="domain" description="Zinc finger DksA/TraR C4-type" evidence="5">
    <location>
        <begin position="90"/>
        <end position="122"/>
    </location>
</feature>
<keyword evidence="3" id="KW-0862">Zinc</keyword>
<feature type="zinc finger region" description="dksA C4-type" evidence="4">
    <location>
        <begin position="95"/>
        <end position="119"/>
    </location>
</feature>
<keyword evidence="7" id="KW-1185">Reference proteome</keyword>
<evidence type="ECO:0000259" key="5">
    <source>
        <dbReference type="Pfam" id="PF01258"/>
    </source>
</evidence>
<evidence type="ECO:0000256" key="2">
    <source>
        <dbReference type="ARBA" id="ARBA00022771"/>
    </source>
</evidence>
<dbReference type="RefSeq" id="WP_202750678.1">
    <property type="nucleotide sequence ID" value="NZ_JAESWC010000018.1"/>
</dbReference>
<dbReference type="SUPFAM" id="SSF109635">
    <property type="entry name" value="DnaK suppressor protein DksA, alpha-hairpin domain"/>
    <property type="match status" value="1"/>
</dbReference>
<evidence type="ECO:0000256" key="3">
    <source>
        <dbReference type="ARBA" id="ARBA00022833"/>
    </source>
</evidence>
<evidence type="ECO:0000256" key="4">
    <source>
        <dbReference type="PROSITE-ProRule" id="PRU00510"/>
    </source>
</evidence>
<reference evidence="6 7" key="1">
    <citation type="submission" date="2021-01" db="EMBL/GenBank/DDBJ databases">
        <title>Genome public.</title>
        <authorList>
            <person name="Liu C."/>
            <person name="Sun Q."/>
        </authorList>
    </citation>
    <scope>NUCLEOTIDE SEQUENCE [LARGE SCALE GENOMIC DNA]</scope>
    <source>
        <strain evidence="6 7">YIM B02515</strain>
    </source>
</reference>
<organism evidence="6 7">
    <name type="scientific">Clostridium rhizosphaerae</name>
    <dbReference type="NCBI Taxonomy" id="2803861"/>
    <lineage>
        <taxon>Bacteria</taxon>
        <taxon>Bacillati</taxon>
        <taxon>Bacillota</taxon>
        <taxon>Clostridia</taxon>
        <taxon>Eubacteriales</taxon>
        <taxon>Clostridiaceae</taxon>
        <taxon>Clostridium</taxon>
    </lineage>
</organism>
<sequence length="208" mass="24659">MDNKKMLYFKNKLQEERKDIVNLLKQMEQNEAFISKVEMADEISELSMYDNHPSDIASEVFDQERGMALKEHELTVVKKIDEGLRSIEEGTYGKCHMCGKDIPEERLEFIPYAHLCVKCQDEANDSRPREKNNRPLEEYVLGRPFGYGFNDFDEQNYEVGYDAEDSYQDVQRFDWRENTDYDFLDEDADYVEPIEQISNDQYKNQLPD</sequence>
<dbReference type="PANTHER" id="PTHR33823">
    <property type="entry name" value="RNA POLYMERASE-BINDING TRANSCRIPTION FACTOR DKSA-RELATED"/>
    <property type="match status" value="1"/>
</dbReference>
<proteinExistence type="predicted"/>
<evidence type="ECO:0000313" key="7">
    <source>
        <dbReference type="Proteomes" id="UP000632377"/>
    </source>
</evidence>
<dbReference type="Pfam" id="PF01258">
    <property type="entry name" value="zf-dskA_traR"/>
    <property type="match status" value="1"/>
</dbReference>
<gene>
    <name evidence="6" type="ORF">JK636_19695</name>
</gene>
<keyword evidence="1" id="KW-0479">Metal-binding</keyword>